<evidence type="ECO:0000256" key="5">
    <source>
        <dbReference type="ARBA" id="ARBA00023242"/>
    </source>
</evidence>
<keyword evidence="2" id="KW-0547">Nucleotide-binding</keyword>
<dbReference type="Pfam" id="PF00176">
    <property type="entry name" value="SNF2-rel_dom"/>
    <property type="match status" value="1"/>
</dbReference>
<dbReference type="InterPro" id="IPR038718">
    <property type="entry name" value="SNF2-like_sf"/>
</dbReference>
<feature type="compositionally biased region" description="Basic residues" evidence="6">
    <location>
        <begin position="69"/>
        <end position="89"/>
    </location>
</feature>
<feature type="region of interest" description="Disordered" evidence="6">
    <location>
        <begin position="1115"/>
        <end position="1150"/>
    </location>
</feature>
<dbReference type="InterPro" id="IPR049730">
    <property type="entry name" value="SNF2/RAD54-like_C"/>
</dbReference>
<feature type="compositionally biased region" description="Basic and acidic residues" evidence="6">
    <location>
        <begin position="1085"/>
        <end position="1095"/>
    </location>
</feature>
<evidence type="ECO:0000256" key="4">
    <source>
        <dbReference type="ARBA" id="ARBA00022840"/>
    </source>
</evidence>
<feature type="region of interest" description="Disordered" evidence="6">
    <location>
        <begin position="1003"/>
        <end position="1103"/>
    </location>
</feature>
<feature type="domain" description="Helicase ATP-binding" evidence="7">
    <location>
        <begin position="224"/>
        <end position="402"/>
    </location>
</feature>
<dbReference type="Pfam" id="PF14773">
    <property type="entry name" value="VIGSSK"/>
    <property type="match status" value="1"/>
</dbReference>
<sequence length="1171" mass="131649">MADNAIVLSDDDPTLSFDEDVHFDVENARPQSSASATTTCLGKRKLSVSSDFEEKVEWSDDSDDGEKLKARRLAKRRATSGRGRGRGGKGKGWGGQKAAAATDRARDDEIIELNQPTVKKKEETDYAEAFIPDYLLKRRKKFNKDREVLRNAGLKLPPDYQDIYFSDDEIGARHEQRPKFDESSGIKPCQPYNDVELEYSAGTIPACIAQYLRDYQVEGVKFLHQKFVYQRGCILGDDMGLGKTVQVAAFLTVAFGKTGDERDAKRMRKMRRAGDLWYPRVIIVCPGSLIQNWKNELNRWGWWHVDIYHGSNREDVLQSANAGRLEVMITTYDTYRNCHEAVNTVEWDCVVADECHVLKNNVSETTRAMDKINAMCRIGLTGTAIQNRYEELWTLLNWTNPGYFGTRAEWNESITKPLTAGQSHDATLKQLSIARTTAKKLVQNLLPEFFLRRMKSLIAHQLPKKSDKVVFCPLTDVQRIAYENFLDGEHLTYILNAYHPCKCHSGRAAGWCCYKTLSDGRSWKSYVFPSIITLQKIANHLTLLIPSSSDPNDKQRSELNVLQTCAPDTWKELYDKRDSMLTLADPEFCGKWKILRKLLRFWHESGDKVLVFSHSVRLLRILQHLFHNTSYNVSFLDGALSYEERQRVVDEFNTDPRQFVFLISTKAGGVGLNITSANKVVIFDPHWNPSYDLQAQDRAYRIGQIRDVDVFRLVSAGTIEEIVYARQIYKQQQANIGYNASNERRYFKGVQRDKNKKGELFGLENLFTFHADQVVLRDIVNKTNIAEAKAGVNLTDIDLEKAVKDEDEELDFIKKESEDNDDDSGMSSLAKLVTAEDPDKLLEAGKSKKPKSDAIAAILASAGVEYTHENSEVIGTSKVEAQLSRRAELAANVADSQLFPGVNNALFADSTDSSDDDEDEDEEDLNGPAAPNKKMLRMHYKFNPPENARRRQFCSMAKEFGFQNATDFALVVESWTQEQRRNCLDTFYRRREVKLLEQELAKMEAKKETEDEDDESSESKSTTDGAGVELVTRGEIAEKRAVSGAAERGEGKDPLHGSGALGYGARQGTNPRAGASAYSPPVPKAEAEAEAQERQTDDDETATTVSNVVDSGASAVAVKTEEHEEESRAAVTIGAGTSSDKTTATTAAAEQKKKVTTIFLYDDEDDEDDEL</sequence>
<dbReference type="GO" id="GO:0005634">
    <property type="term" value="C:nucleus"/>
    <property type="evidence" value="ECO:0007669"/>
    <property type="project" value="UniProtKB-SubCell"/>
</dbReference>
<evidence type="ECO:0000259" key="7">
    <source>
        <dbReference type="PROSITE" id="PS51192"/>
    </source>
</evidence>
<dbReference type="OMA" id="IMITTYD"/>
<keyword evidence="5" id="KW-0539">Nucleus</keyword>
<organism evidence="9 10">
    <name type="scientific">Sordaria macrospora</name>
    <dbReference type="NCBI Taxonomy" id="5147"/>
    <lineage>
        <taxon>Eukaryota</taxon>
        <taxon>Fungi</taxon>
        <taxon>Dikarya</taxon>
        <taxon>Ascomycota</taxon>
        <taxon>Pezizomycotina</taxon>
        <taxon>Sordariomycetes</taxon>
        <taxon>Sordariomycetidae</taxon>
        <taxon>Sordariales</taxon>
        <taxon>Sordariaceae</taxon>
        <taxon>Sordaria</taxon>
    </lineage>
</organism>
<dbReference type="SMART" id="SM00487">
    <property type="entry name" value="DEXDc"/>
    <property type="match status" value="1"/>
</dbReference>
<gene>
    <name evidence="9" type="ORF">SMACR_04371</name>
</gene>
<feature type="domain" description="Helicase C-terminal" evidence="8">
    <location>
        <begin position="594"/>
        <end position="747"/>
    </location>
</feature>
<dbReference type="SUPFAM" id="SSF52540">
    <property type="entry name" value="P-loop containing nucleoside triphosphate hydrolases"/>
    <property type="match status" value="2"/>
</dbReference>
<feature type="compositionally biased region" description="Acidic residues" evidence="6">
    <location>
        <begin position="912"/>
        <end position="925"/>
    </location>
</feature>
<feature type="compositionally biased region" description="Basic and acidic residues" evidence="6">
    <location>
        <begin position="1035"/>
        <end position="1055"/>
    </location>
</feature>
<dbReference type="GO" id="GO:0005524">
    <property type="term" value="F:ATP binding"/>
    <property type="evidence" value="ECO:0007669"/>
    <property type="project" value="InterPro"/>
</dbReference>
<dbReference type="InterPro" id="IPR057931">
    <property type="entry name" value="RHH_ERCC6L2"/>
</dbReference>
<dbReference type="InterPro" id="IPR027417">
    <property type="entry name" value="P-loop_NTPase"/>
</dbReference>
<evidence type="ECO:0000256" key="2">
    <source>
        <dbReference type="ARBA" id="ARBA00022741"/>
    </source>
</evidence>
<proteinExistence type="predicted"/>
<dbReference type="PANTHER" id="PTHR45629:SF7">
    <property type="entry name" value="DNA EXCISION REPAIR PROTEIN ERCC-6-RELATED"/>
    <property type="match status" value="1"/>
</dbReference>
<evidence type="ECO:0000256" key="3">
    <source>
        <dbReference type="ARBA" id="ARBA00022801"/>
    </source>
</evidence>
<dbReference type="Gene3D" id="3.40.50.300">
    <property type="entry name" value="P-loop containing nucleotide triphosphate hydrolases"/>
    <property type="match status" value="1"/>
</dbReference>
<comment type="subcellular location">
    <subcellularLocation>
        <location evidence="1">Nucleus</location>
    </subcellularLocation>
</comment>
<dbReference type="CDD" id="cd18793">
    <property type="entry name" value="SF2_C_SNF"/>
    <property type="match status" value="1"/>
</dbReference>
<dbReference type="Pfam" id="PF00271">
    <property type="entry name" value="Helicase_C"/>
    <property type="match status" value="1"/>
</dbReference>
<dbReference type="AlphaFoldDB" id="A0A8S8ZIK4"/>
<evidence type="ECO:0000256" key="6">
    <source>
        <dbReference type="SAM" id="MobiDB-lite"/>
    </source>
</evidence>
<keyword evidence="3" id="KW-0378">Hydrolase</keyword>
<name>A0A8S8ZIK4_SORMA</name>
<dbReference type="PROSITE" id="PS51192">
    <property type="entry name" value="HELICASE_ATP_BIND_1"/>
    <property type="match status" value="1"/>
</dbReference>
<dbReference type="InterPro" id="IPR000330">
    <property type="entry name" value="SNF2_N"/>
</dbReference>
<dbReference type="InterPro" id="IPR029256">
    <property type="entry name" value="Heliccase-ass-bd"/>
</dbReference>
<dbReference type="InterPro" id="IPR001650">
    <property type="entry name" value="Helicase_C-like"/>
</dbReference>
<evidence type="ECO:0008006" key="11">
    <source>
        <dbReference type="Google" id="ProtNLM"/>
    </source>
</evidence>
<keyword evidence="4" id="KW-0067">ATP-binding</keyword>
<dbReference type="PROSITE" id="PS51194">
    <property type="entry name" value="HELICASE_CTER"/>
    <property type="match status" value="1"/>
</dbReference>
<dbReference type="EMBL" id="NMPR01000170">
    <property type="protein sequence ID" value="KAA8628656.1"/>
    <property type="molecule type" value="Genomic_DNA"/>
</dbReference>
<dbReference type="InterPro" id="IPR050496">
    <property type="entry name" value="SNF2_RAD54_helicase_repair"/>
</dbReference>
<reference evidence="9 10" key="1">
    <citation type="submission" date="2017-07" db="EMBL/GenBank/DDBJ databases">
        <title>Genome sequence of the Sordaria macrospora wild type strain R19027.</title>
        <authorList>
            <person name="Nowrousian M."/>
            <person name="Teichert I."/>
            <person name="Kueck U."/>
        </authorList>
    </citation>
    <scope>NUCLEOTIDE SEQUENCE [LARGE SCALE GENOMIC DNA]</scope>
    <source>
        <strain evidence="9 10">R19027</strain>
        <tissue evidence="9">Mycelium</tissue>
    </source>
</reference>
<dbReference type="VEuPathDB" id="FungiDB:SMAC_04371"/>
<dbReference type="GO" id="GO:0016787">
    <property type="term" value="F:hydrolase activity"/>
    <property type="evidence" value="ECO:0007669"/>
    <property type="project" value="UniProtKB-KW"/>
</dbReference>
<evidence type="ECO:0000259" key="8">
    <source>
        <dbReference type="PROSITE" id="PS51194"/>
    </source>
</evidence>
<dbReference type="InterPro" id="IPR014001">
    <property type="entry name" value="Helicase_ATP-bd"/>
</dbReference>
<evidence type="ECO:0000256" key="1">
    <source>
        <dbReference type="ARBA" id="ARBA00004123"/>
    </source>
</evidence>
<dbReference type="Proteomes" id="UP000433876">
    <property type="component" value="Unassembled WGS sequence"/>
</dbReference>
<protein>
    <recommendedName>
        <fullName evidence="11">RAD26 protein</fullName>
    </recommendedName>
</protein>
<accession>A0A8S8ZIK4</accession>
<dbReference type="Pfam" id="PF25806">
    <property type="entry name" value="RHH_ERCC6L2"/>
    <property type="match status" value="1"/>
</dbReference>
<feature type="region of interest" description="Disordered" evidence="6">
    <location>
        <begin position="905"/>
        <end position="933"/>
    </location>
</feature>
<dbReference type="FunFam" id="3.40.50.10810:FF:000019">
    <property type="entry name" value="DNA excision repair protein ERCC-6-like 2 isoform X1"/>
    <property type="match status" value="1"/>
</dbReference>
<dbReference type="PANTHER" id="PTHR45629">
    <property type="entry name" value="SNF2/RAD54 FAMILY MEMBER"/>
    <property type="match status" value="1"/>
</dbReference>
<dbReference type="Gene3D" id="3.40.50.10810">
    <property type="entry name" value="Tandem AAA-ATPase domain"/>
    <property type="match status" value="1"/>
</dbReference>
<feature type="compositionally biased region" description="Polar residues" evidence="6">
    <location>
        <begin position="29"/>
        <end position="40"/>
    </location>
</feature>
<feature type="compositionally biased region" description="Basic and acidic residues" evidence="6">
    <location>
        <begin position="1119"/>
        <end position="1128"/>
    </location>
</feature>
<dbReference type="SMART" id="SM00490">
    <property type="entry name" value="HELICc"/>
    <property type="match status" value="1"/>
</dbReference>
<evidence type="ECO:0000313" key="10">
    <source>
        <dbReference type="Proteomes" id="UP000433876"/>
    </source>
</evidence>
<feature type="region of interest" description="Disordered" evidence="6">
    <location>
        <begin position="25"/>
        <end position="109"/>
    </location>
</feature>
<comment type="caution">
    <text evidence="9">The sequence shown here is derived from an EMBL/GenBank/DDBJ whole genome shotgun (WGS) entry which is preliminary data.</text>
</comment>
<evidence type="ECO:0000313" key="9">
    <source>
        <dbReference type="EMBL" id="KAA8628656.1"/>
    </source>
</evidence>